<protein>
    <submittedName>
        <fullName evidence="2">Uncharacterized protein</fullName>
    </submittedName>
</protein>
<evidence type="ECO:0000313" key="3">
    <source>
        <dbReference type="Proteomes" id="UP001066276"/>
    </source>
</evidence>
<gene>
    <name evidence="2" type="ORF">NDU88_003792</name>
</gene>
<comment type="caution">
    <text evidence="2">The sequence shown here is derived from an EMBL/GenBank/DDBJ whole genome shotgun (WGS) entry which is preliminary data.</text>
</comment>
<evidence type="ECO:0000313" key="2">
    <source>
        <dbReference type="EMBL" id="KAJ1115570.1"/>
    </source>
</evidence>
<dbReference type="AlphaFoldDB" id="A0AAV7NKU6"/>
<organism evidence="2 3">
    <name type="scientific">Pleurodeles waltl</name>
    <name type="common">Iberian ribbed newt</name>
    <dbReference type="NCBI Taxonomy" id="8319"/>
    <lineage>
        <taxon>Eukaryota</taxon>
        <taxon>Metazoa</taxon>
        <taxon>Chordata</taxon>
        <taxon>Craniata</taxon>
        <taxon>Vertebrata</taxon>
        <taxon>Euteleostomi</taxon>
        <taxon>Amphibia</taxon>
        <taxon>Batrachia</taxon>
        <taxon>Caudata</taxon>
        <taxon>Salamandroidea</taxon>
        <taxon>Salamandridae</taxon>
        <taxon>Pleurodelinae</taxon>
        <taxon>Pleurodeles</taxon>
    </lineage>
</organism>
<reference evidence="2" key="1">
    <citation type="journal article" date="2022" name="bioRxiv">
        <title>Sequencing and chromosome-scale assembly of the giantPleurodeles waltlgenome.</title>
        <authorList>
            <person name="Brown T."/>
            <person name="Elewa A."/>
            <person name="Iarovenko S."/>
            <person name="Subramanian E."/>
            <person name="Araus A.J."/>
            <person name="Petzold A."/>
            <person name="Susuki M."/>
            <person name="Suzuki K.-i.T."/>
            <person name="Hayashi T."/>
            <person name="Toyoda A."/>
            <person name="Oliveira C."/>
            <person name="Osipova E."/>
            <person name="Leigh N.D."/>
            <person name="Simon A."/>
            <person name="Yun M.H."/>
        </authorList>
    </citation>
    <scope>NUCLEOTIDE SEQUENCE</scope>
    <source>
        <strain evidence="2">20211129_DDA</strain>
        <tissue evidence="2">Liver</tissue>
    </source>
</reference>
<feature type="compositionally biased region" description="Polar residues" evidence="1">
    <location>
        <begin position="1"/>
        <end position="16"/>
    </location>
</feature>
<keyword evidence="3" id="KW-1185">Reference proteome</keyword>
<evidence type="ECO:0000256" key="1">
    <source>
        <dbReference type="SAM" id="MobiDB-lite"/>
    </source>
</evidence>
<proteinExistence type="predicted"/>
<feature type="region of interest" description="Disordered" evidence="1">
    <location>
        <begin position="1"/>
        <end position="29"/>
    </location>
</feature>
<sequence>MKASGCSSRRQALSEQDPQRSALRGAKSIPEVCHTNMKPRKVQCRVTEYRCIAEMLPDGGPRPGSPVPFNNRRKAFVVDEKDVWNALDSSLLKG</sequence>
<name>A0AAV7NKU6_PLEWA</name>
<dbReference type="Proteomes" id="UP001066276">
    <property type="component" value="Chromosome 8"/>
</dbReference>
<dbReference type="EMBL" id="JANPWB010000012">
    <property type="protein sequence ID" value="KAJ1115570.1"/>
    <property type="molecule type" value="Genomic_DNA"/>
</dbReference>
<accession>A0AAV7NKU6</accession>